<name>A0AAV9UN52_9PEZI</name>
<dbReference type="PANTHER" id="PTHR11010:SF109">
    <property type="entry name" value="PEPTIDASE, FAMILY S28, PUTATIVE (AFU_ORTHOLOGUE AFUA_4G03790)-RELATED"/>
    <property type="match status" value="1"/>
</dbReference>
<reference evidence="8 9" key="1">
    <citation type="submission" date="2019-10" db="EMBL/GenBank/DDBJ databases">
        <authorList>
            <person name="Palmer J.M."/>
        </authorList>
    </citation>
    <scope>NUCLEOTIDE SEQUENCE [LARGE SCALE GENOMIC DNA]</scope>
    <source>
        <strain evidence="8 9">TWF730</strain>
    </source>
</reference>
<evidence type="ECO:0000256" key="5">
    <source>
        <dbReference type="ARBA" id="ARBA00023180"/>
    </source>
</evidence>
<keyword evidence="5" id="KW-0325">Glycoprotein</keyword>
<organism evidence="8 9">
    <name type="scientific">Orbilia blumenaviensis</name>
    <dbReference type="NCBI Taxonomy" id="1796055"/>
    <lineage>
        <taxon>Eukaryota</taxon>
        <taxon>Fungi</taxon>
        <taxon>Dikarya</taxon>
        <taxon>Ascomycota</taxon>
        <taxon>Pezizomycotina</taxon>
        <taxon>Orbiliomycetes</taxon>
        <taxon>Orbiliales</taxon>
        <taxon>Orbiliaceae</taxon>
        <taxon>Orbilia</taxon>
    </lineage>
</organism>
<keyword evidence="2" id="KW-0645">Protease</keyword>
<comment type="caution">
    <text evidence="8">The sequence shown here is derived from an EMBL/GenBank/DDBJ whole genome shotgun (WGS) entry which is preliminary data.</text>
</comment>
<dbReference type="SUPFAM" id="SSF53474">
    <property type="entry name" value="alpha/beta-Hydrolases"/>
    <property type="match status" value="1"/>
</dbReference>
<dbReference type="AlphaFoldDB" id="A0AAV9UN52"/>
<dbReference type="Gene3D" id="3.40.50.1820">
    <property type="entry name" value="alpha/beta hydrolase"/>
    <property type="match status" value="2"/>
</dbReference>
<keyword evidence="9" id="KW-1185">Reference proteome</keyword>
<keyword evidence="4" id="KW-0378">Hydrolase</keyword>
<evidence type="ECO:0000313" key="8">
    <source>
        <dbReference type="EMBL" id="KAK6343627.1"/>
    </source>
</evidence>
<dbReference type="InterPro" id="IPR008758">
    <property type="entry name" value="Peptidase_S28"/>
</dbReference>
<dbReference type="EMBL" id="JAVHNS010000009">
    <property type="protein sequence ID" value="KAK6343627.1"/>
    <property type="molecule type" value="Genomic_DNA"/>
</dbReference>
<dbReference type="GO" id="GO:0006508">
    <property type="term" value="P:proteolysis"/>
    <property type="evidence" value="ECO:0007669"/>
    <property type="project" value="UniProtKB-KW"/>
</dbReference>
<evidence type="ECO:0000256" key="6">
    <source>
        <dbReference type="SAM" id="MobiDB-lite"/>
    </source>
</evidence>
<dbReference type="InterPro" id="IPR029058">
    <property type="entry name" value="AB_hydrolase_fold"/>
</dbReference>
<evidence type="ECO:0000256" key="3">
    <source>
        <dbReference type="ARBA" id="ARBA00022729"/>
    </source>
</evidence>
<protein>
    <submittedName>
        <fullName evidence="8">Uncharacterized protein</fullName>
    </submittedName>
</protein>
<feature type="signal peptide" evidence="7">
    <location>
        <begin position="1"/>
        <end position="23"/>
    </location>
</feature>
<accession>A0AAV9UN52</accession>
<gene>
    <name evidence="8" type="ORF">TWF730_011218</name>
</gene>
<feature type="region of interest" description="Disordered" evidence="6">
    <location>
        <begin position="582"/>
        <end position="605"/>
    </location>
</feature>
<evidence type="ECO:0000256" key="1">
    <source>
        <dbReference type="ARBA" id="ARBA00011079"/>
    </source>
</evidence>
<dbReference type="Proteomes" id="UP001373714">
    <property type="component" value="Unassembled WGS sequence"/>
</dbReference>
<feature type="chain" id="PRO_5043328752" evidence="7">
    <location>
        <begin position="24"/>
        <end position="628"/>
    </location>
</feature>
<dbReference type="PANTHER" id="PTHR11010">
    <property type="entry name" value="PROTEASE S28 PRO-X CARBOXYPEPTIDASE-RELATED"/>
    <property type="match status" value="1"/>
</dbReference>
<dbReference type="Pfam" id="PF05577">
    <property type="entry name" value="Peptidase_S28"/>
    <property type="match status" value="1"/>
</dbReference>
<feature type="compositionally biased region" description="Basic and acidic residues" evidence="6">
    <location>
        <begin position="592"/>
        <end position="605"/>
    </location>
</feature>
<sequence>MRVGVGVVYAALSVLSVSQVVDALKLSLKNNLNRQLQEDIERKKLRINGHITAKLGKGSDGKIIFPAGENKLVLPTEHQMETPLDHSGETTEMFNQTYWVYDKHYKPGGPVFVYHSGESDITDFAEVWLNSSLIDNFQQEFGGLGIVLQHRYYGRSTPRYAWAAGETQINGNTQAEQFQYLTTEQALEDVKYFADRFNYTSERVPVHIDVTAKGSPWVMVGASYSGNLVSFLRRKYPDTFFAAYSSSAPVEARADMSVYWDVLSRAIGREEPACIEKVRSATQYIDQELEKGDQESAVIKQLFLGVGGEVNTHGWFTDTLTYAFFDYQWAGINRPLVENTVYTIKHLCDHLNTDPSGQLPTDPSPPKDGKWLAERWATWPGYIAIIKDLGYECGGFGSPKRDCQLAIVHDNAENLAWIWQSCYEWGYFQVGNPGPNQMASKFSNVEHWKTKCQLDFNDPTAKQFLPIATTPKANDINKLYGGWSDPQPRTFYTVGEKDPWSPLGFIQTDLITNATDSPPFVANSTIPSCEANPSEVGIFGFVIKDALHTADMVAGTWSNETLPLFTAALKSWLPCFKPSRKLRGGPGEAEDKEPGPGKSKQYDHVPMHQYINMRQKCSSKQDKLANEL</sequence>
<evidence type="ECO:0000256" key="7">
    <source>
        <dbReference type="SAM" id="SignalP"/>
    </source>
</evidence>
<evidence type="ECO:0000256" key="4">
    <source>
        <dbReference type="ARBA" id="ARBA00022801"/>
    </source>
</evidence>
<evidence type="ECO:0000256" key="2">
    <source>
        <dbReference type="ARBA" id="ARBA00022670"/>
    </source>
</evidence>
<evidence type="ECO:0000313" key="9">
    <source>
        <dbReference type="Proteomes" id="UP001373714"/>
    </source>
</evidence>
<proteinExistence type="inferred from homology"/>
<dbReference type="GO" id="GO:0008239">
    <property type="term" value="F:dipeptidyl-peptidase activity"/>
    <property type="evidence" value="ECO:0007669"/>
    <property type="project" value="TreeGrafter"/>
</dbReference>
<comment type="similarity">
    <text evidence="1">Belongs to the peptidase S28 family.</text>
</comment>
<dbReference type="GO" id="GO:0070008">
    <property type="term" value="F:serine-type exopeptidase activity"/>
    <property type="evidence" value="ECO:0007669"/>
    <property type="project" value="InterPro"/>
</dbReference>
<keyword evidence="3 7" id="KW-0732">Signal</keyword>